<dbReference type="Gene3D" id="1.10.10.60">
    <property type="entry name" value="Homeodomain-like"/>
    <property type="match status" value="2"/>
</dbReference>
<keyword evidence="6" id="KW-1185">Reference proteome</keyword>
<evidence type="ECO:0000256" key="3">
    <source>
        <dbReference type="ARBA" id="ARBA00023163"/>
    </source>
</evidence>
<dbReference type="SMART" id="SM00342">
    <property type="entry name" value="HTH_ARAC"/>
    <property type="match status" value="1"/>
</dbReference>
<dbReference type="SUPFAM" id="SSF46689">
    <property type="entry name" value="Homeodomain-like"/>
    <property type="match status" value="2"/>
</dbReference>
<evidence type="ECO:0000259" key="4">
    <source>
        <dbReference type="PROSITE" id="PS01124"/>
    </source>
</evidence>
<dbReference type="GO" id="GO:0003700">
    <property type="term" value="F:DNA-binding transcription factor activity"/>
    <property type="evidence" value="ECO:0007669"/>
    <property type="project" value="InterPro"/>
</dbReference>
<dbReference type="EMBL" id="FNUC01000004">
    <property type="protein sequence ID" value="SEF17482.1"/>
    <property type="molecule type" value="Genomic_DNA"/>
</dbReference>
<dbReference type="GO" id="GO:0043565">
    <property type="term" value="F:sequence-specific DNA binding"/>
    <property type="evidence" value="ECO:0007669"/>
    <property type="project" value="InterPro"/>
</dbReference>
<dbReference type="STRING" id="561176.SAMN04488561_5892"/>
<feature type="domain" description="HTH araC/xylS-type" evidence="4">
    <location>
        <begin position="29"/>
        <end position="127"/>
    </location>
</feature>
<keyword evidence="1" id="KW-0805">Transcription regulation</keyword>
<dbReference type="InterPro" id="IPR018062">
    <property type="entry name" value="HTH_AraC-typ_CS"/>
</dbReference>
<dbReference type="Pfam" id="PF12833">
    <property type="entry name" value="HTH_18"/>
    <property type="match status" value="1"/>
</dbReference>
<keyword evidence="2 5" id="KW-0238">DNA-binding</keyword>
<dbReference type="InterPro" id="IPR020449">
    <property type="entry name" value="Tscrpt_reg_AraC-type_HTH"/>
</dbReference>
<proteinExistence type="predicted"/>
<evidence type="ECO:0000313" key="5">
    <source>
        <dbReference type="EMBL" id="SEF17482.1"/>
    </source>
</evidence>
<name>A0A1H5PUD7_9ACTN</name>
<dbReference type="PRINTS" id="PR00032">
    <property type="entry name" value="HTHARAC"/>
</dbReference>
<dbReference type="PANTHER" id="PTHR46796:SF2">
    <property type="entry name" value="TRANSCRIPTIONAL REGULATORY PROTEIN"/>
    <property type="match status" value="1"/>
</dbReference>
<dbReference type="OrthoDB" id="2060755at2"/>
<sequence>MTGPDRPRATRRPSVQPGSAAVETLVAVRRARDFVDRHYAEPLDLAGIAAAAGYSRYHLVRAFKAAYGETPGRYLQRRRVERAQELLRVADLNVTEVCHLVGFTSLGSFSRLFSELVGVSPSQFQRDALASGPRLIPGCYVLMWGRPLPKKALNTAMAEKPETAPAF</sequence>
<reference evidence="6" key="1">
    <citation type="submission" date="2016-10" db="EMBL/GenBank/DDBJ databases">
        <authorList>
            <person name="Varghese N."/>
            <person name="Submissions S."/>
        </authorList>
    </citation>
    <scope>NUCLEOTIDE SEQUENCE [LARGE SCALE GENOMIC DNA]</scope>
    <source>
        <strain evidence="6">DSM 45237</strain>
    </source>
</reference>
<dbReference type="InterPro" id="IPR018060">
    <property type="entry name" value="HTH_AraC"/>
</dbReference>
<dbReference type="PANTHER" id="PTHR46796">
    <property type="entry name" value="HTH-TYPE TRANSCRIPTIONAL ACTIVATOR RHAS-RELATED"/>
    <property type="match status" value="1"/>
</dbReference>
<accession>A0A1H5PUD7</accession>
<dbReference type="InterPro" id="IPR009057">
    <property type="entry name" value="Homeodomain-like_sf"/>
</dbReference>
<dbReference type="AlphaFoldDB" id="A0A1H5PUD7"/>
<evidence type="ECO:0000256" key="2">
    <source>
        <dbReference type="ARBA" id="ARBA00023125"/>
    </source>
</evidence>
<keyword evidence="3" id="KW-0804">Transcription</keyword>
<dbReference type="InterPro" id="IPR050204">
    <property type="entry name" value="AraC_XylS_family_regulators"/>
</dbReference>
<dbReference type="Proteomes" id="UP000181980">
    <property type="component" value="Unassembled WGS sequence"/>
</dbReference>
<gene>
    <name evidence="5" type="ORF">SAMN04488561_5892</name>
</gene>
<evidence type="ECO:0000256" key="1">
    <source>
        <dbReference type="ARBA" id="ARBA00023015"/>
    </source>
</evidence>
<dbReference type="PROSITE" id="PS01124">
    <property type="entry name" value="HTH_ARAC_FAMILY_2"/>
    <property type="match status" value="1"/>
</dbReference>
<organism evidence="5 6">
    <name type="scientific">Jiangella alba</name>
    <dbReference type="NCBI Taxonomy" id="561176"/>
    <lineage>
        <taxon>Bacteria</taxon>
        <taxon>Bacillati</taxon>
        <taxon>Actinomycetota</taxon>
        <taxon>Actinomycetes</taxon>
        <taxon>Jiangellales</taxon>
        <taxon>Jiangellaceae</taxon>
        <taxon>Jiangella</taxon>
    </lineage>
</organism>
<dbReference type="PROSITE" id="PS00041">
    <property type="entry name" value="HTH_ARAC_FAMILY_1"/>
    <property type="match status" value="1"/>
</dbReference>
<protein>
    <submittedName>
        <fullName evidence="5">AraC-type DNA-binding protein</fullName>
    </submittedName>
</protein>
<dbReference type="RefSeq" id="WP_069115342.1">
    <property type="nucleotide sequence ID" value="NZ_FNUC01000004.1"/>
</dbReference>
<evidence type="ECO:0000313" key="6">
    <source>
        <dbReference type="Proteomes" id="UP000181980"/>
    </source>
</evidence>